<dbReference type="InterPro" id="IPR016032">
    <property type="entry name" value="Sig_transdc_resp-reg_C-effctor"/>
</dbReference>
<dbReference type="Proteomes" id="UP000019151">
    <property type="component" value="Plasmid 1"/>
</dbReference>
<dbReference type="GO" id="GO:0003677">
    <property type="term" value="F:DNA binding"/>
    <property type="evidence" value="ECO:0007669"/>
    <property type="project" value="InterPro"/>
</dbReference>
<evidence type="ECO:0000313" key="3">
    <source>
        <dbReference type="EMBL" id="AHG92211.1"/>
    </source>
</evidence>
<dbReference type="InParanoid" id="W0RM46"/>
<dbReference type="SUPFAM" id="SSF46894">
    <property type="entry name" value="C-terminal effector domain of the bipartite response regulators"/>
    <property type="match status" value="1"/>
</dbReference>
<dbReference type="EMBL" id="CP007129">
    <property type="protein sequence ID" value="AHG92144.1"/>
    <property type="molecule type" value="Genomic_DNA"/>
</dbReference>
<proteinExistence type="predicted"/>
<keyword evidence="2" id="KW-0614">Plasmid</keyword>
<dbReference type="AlphaFoldDB" id="W0RM46"/>
<dbReference type="RefSeq" id="WP_025413564.1">
    <property type="nucleotide sequence ID" value="NZ_CP007129.1"/>
</dbReference>
<geneLocation type="plasmid" evidence="2 4">
    <name>1</name>
</geneLocation>
<dbReference type="EMBL" id="CP007129">
    <property type="protein sequence ID" value="AHG92211.1"/>
    <property type="molecule type" value="Genomic_DNA"/>
</dbReference>
<keyword evidence="4" id="KW-1185">Reference proteome</keyword>
<feature type="domain" description="HTH luxR-type" evidence="1">
    <location>
        <begin position="10"/>
        <end position="75"/>
    </location>
</feature>
<protein>
    <recommendedName>
        <fullName evidence="1">HTH luxR-type domain-containing protein</fullName>
    </recommendedName>
</protein>
<dbReference type="OrthoDB" id="9808843at2"/>
<dbReference type="PRINTS" id="PR00038">
    <property type="entry name" value="HTHLUXR"/>
</dbReference>
<reference evidence="2 4" key="2">
    <citation type="journal article" date="2014" name="Genome Announc.">
        <title>Genome Sequence and Methylome of Soil Bacterium Gemmatirosa kalamazoonensis KBS708T, a Member of the Rarely Cultivated Gemmatimonadetes Phylum.</title>
        <authorList>
            <person name="Debruyn J.M."/>
            <person name="Radosevich M."/>
            <person name="Wommack K.E."/>
            <person name="Polson S.W."/>
            <person name="Hauser L.J."/>
            <person name="Fawaz M.N."/>
            <person name="Korlach J."/>
            <person name="Tsai Y.C."/>
        </authorList>
    </citation>
    <scope>NUCLEOTIDE SEQUENCE [LARGE SCALE GENOMIC DNA]</scope>
    <source>
        <strain evidence="2 4">KBS708</strain>
        <plasmid evidence="2">1</plasmid>
        <plasmid evidence="4">Plasmid 1</plasmid>
    </source>
</reference>
<dbReference type="KEGG" id="gba:J421_4676"/>
<dbReference type="Gene3D" id="1.10.10.10">
    <property type="entry name" value="Winged helix-like DNA-binding domain superfamily/Winged helix DNA-binding domain"/>
    <property type="match status" value="1"/>
</dbReference>
<evidence type="ECO:0000259" key="1">
    <source>
        <dbReference type="SMART" id="SM00421"/>
    </source>
</evidence>
<dbReference type="SMART" id="SM00421">
    <property type="entry name" value="HTH_LUXR"/>
    <property type="match status" value="1"/>
</dbReference>
<organism evidence="2 4">
    <name type="scientific">Gemmatirosa kalamazoonensis</name>
    <dbReference type="NCBI Taxonomy" id="861299"/>
    <lineage>
        <taxon>Bacteria</taxon>
        <taxon>Pseudomonadati</taxon>
        <taxon>Gemmatimonadota</taxon>
        <taxon>Gemmatimonadia</taxon>
        <taxon>Gemmatimonadales</taxon>
        <taxon>Gemmatimonadaceae</taxon>
        <taxon>Gemmatirosa</taxon>
    </lineage>
</organism>
<dbReference type="HOGENOM" id="CLU_2355692_0_0_0"/>
<gene>
    <name evidence="2" type="ORF">J421_4609</name>
    <name evidence="3" type="ORF">J421_4676</name>
</gene>
<dbReference type="KEGG" id="gba:J421_4609"/>
<evidence type="ECO:0000313" key="4">
    <source>
        <dbReference type="Proteomes" id="UP000019151"/>
    </source>
</evidence>
<evidence type="ECO:0000313" key="2">
    <source>
        <dbReference type="EMBL" id="AHG92144.1"/>
    </source>
</evidence>
<sequence>MPMRAVVELRRPLTPAQARVLALLAEAPGYKQIAHALGVSKRTVRQHVEDIAAQLPDDWAPNAGTKDRVVLYAMRRLAESVAPRDRELPVSQDHAA</sequence>
<dbReference type="Pfam" id="PF00196">
    <property type="entry name" value="GerE"/>
    <property type="match status" value="1"/>
</dbReference>
<dbReference type="InterPro" id="IPR000792">
    <property type="entry name" value="Tscrpt_reg_LuxR_C"/>
</dbReference>
<accession>W0RM46</accession>
<name>W0RM46_9BACT</name>
<dbReference type="InterPro" id="IPR036388">
    <property type="entry name" value="WH-like_DNA-bd_sf"/>
</dbReference>
<reference evidence="2" key="1">
    <citation type="submission" date="2013-12" db="EMBL/GenBank/DDBJ databases">
        <authorList>
            <person name="DeBruyn J.M."/>
            <person name="Radosevich M."/>
            <person name="Wommack K.Eric."/>
            <person name="Polson S."/>
            <person name="Hauser L.J."/>
            <person name="Fawaz M.N."/>
            <person name="Korlach J."/>
            <person name="Tsai Y.-C."/>
        </authorList>
    </citation>
    <scope>NUCLEOTIDE SEQUENCE</scope>
    <source>
        <strain evidence="2">KBS708</strain>
        <plasmid evidence="2">1</plasmid>
    </source>
</reference>
<dbReference type="GO" id="GO:0006355">
    <property type="term" value="P:regulation of DNA-templated transcription"/>
    <property type="evidence" value="ECO:0007669"/>
    <property type="project" value="InterPro"/>
</dbReference>